<accession>A4S253</accession>
<dbReference type="EMBL" id="CP000589">
    <property type="protein sequence ID" value="ABO97981.1"/>
    <property type="molecule type" value="Genomic_DNA"/>
</dbReference>
<keyword evidence="2 3" id="KW-0067">ATP-binding</keyword>
<organism evidence="6 7">
    <name type="scientific">Ostreococcus lucimarinus (strain CCE9901)</name>
    <dbReference type="NCBI Taxonomy" id="436017"/>
    <lineage>
        <taxon>Eukaryota</taxon>
        <taxon>Viridiplantae</taxon>
        <taxon>Chlorophyta</taxon>
        <taxon>Mamiellophyceae</taxon>
        <taxon>Mamiellales</taxon>
        <taxon>Bathycoccaceae</taxon>
        <taxon>Ostreococcus</taxon>
    </lineage>
</organism>
<feature type="domain" description="TGS" evidence="5">
    <location>
        <begin position="311"/>
        <end position="397"/>
    </location>
</feature>
<dbReference type="GO" id="GO:0005737">
    <property type="term" value="C:cytoplasm"/>
    <property type="evidence" value="ECO:0007669"/>
    <property type="project" value="UniProtKB-SubCell"/>
</dbReference>
<dbReference type="GO" id="GO:0005525">
    <property type="term" value="F:GTP binding"/>
    <property type="evidence" value="ECO:0007669"/>
    <property type="project" value="InterPro"/>
</dbReference>
<dbReference type="KEGG" id="olu:OSTLU_33328"/>
<dbReference type="PIRSF" id="PIRSF006641">
    <property type="entry name" value="CHP00092"/>
    <property type="match status" value="1"/>
</dbReference>
<dbReference type="eggNOG" id="KOG1491">
    <property type="taxonomic scope" value="Eukaryota"/>
</dbReference>
<dbReference type="SUPFAM" id="SSF52540">
    <property type="entry name" value="P-loop containing nucleoside triphosphate hydrolases"/>
    <property type="match status" value="1"/>
</dbReference>
<dbReference type="AlphaFoldDB" id="A4S253"/>
<dbReference type="InterPro" id="IPR027417">
    <property type="entry name" value="P-loop_NTPase"/>
</dbReference>
<keyword evidence="3" id="KW-0963">Cytoplasm</keyword>
<dbReference type="InterPro" id="IPR041706">
    <property type="entry name" value="YchF_N"/>
</dbReference>
<protein>
    <recommendedName>
        <fullName evidence="3">Obg-like ATPase 1</fullName>
    </recommendedName>
</protein>
<dbReference type="STRING" id="436017.A4S253"/>
<dbReference type="GO" id="GO:0016887">
    <property type="term" value="F:ATP hydrolysis activity"/>
    <property type="evidence" value="ECO:0007669"/>
    <property type="project" value="UniProtKB-UniRule"/>
</dbReference>
<dbReference type="PANTHER" id="PTHR23305">
    <property type="entry name" value="OBG GTPASE FAMILY"/>
    <property type="match status" value="1"/>
</dbReference>
<dbReference type="PROSITE" id="PS51880">
    <property type="entry name" value="TGS"/>
    <property type="match status" value="1"/>
</dbReference>
<dbReference type="FunFam" id="1.10.150.300:FF:000001">
    <property type="entry name" value="Ribosome-binding ATPase YchF"/>
    <property type="match status" value="1"/>
</dbReference>
<dbReference type="CDD" id="cd04867">
    <property type="entry name" value="TGS_YchF_OLA1"/>
    <property type="match status" value="1"/>
</dbReference>
<dbReference type="Gramene" id="ABO97981">
    <property type="protein sequence ID" value="ABO97981"/>
    <property type="gene ID" value="OSTLU_33328"/>
</dbReference>
<evidence type="ECO:0000256" key="3">
    <source>
        <dbReference type="HAMAP-Rule" id="MF_03167"/>
    </source>
</evidence>
<dbReference type="PROSITE" id="PS51710">
    <property type="entry name" value="G_OBG"/>
    <property type="match status" value="1"/>
</dbReference>
<comment type="similarity">
    <text evidence="3">Belongs to the TRAFAC class OBG-HflX-like GTPase superfamily. OBG GTPase family. YchF/OLA1 subfamily.</text>
</comment>
<dbReference type="RefSeq" id="XP_001419688.1">
    <property type="nucleotide sequence ID" value="XM_001419651.1"/>
</dbReference>
<proteinExistence type="inferred from homology"/>
<dbReference type="Gene3D" id="3.40.50.300">
    <property type="entry name" value="P-loop containing nucleotide triphosphate hydrolases"/>
    <property type="match status" value="1"/>
</dbReference>
<dbReference type="InterPro" id="IPR023192">
    <property type="entry name" value="TGS-like_dom_sf"/>
</dbReference>
<dbReference type="GeneID" id="5003625"/>
<dbReference type="Pfam" id="PF01926">
    <property type="entry name" value="MMR_HSR1"/>
    <property type="match status" value="1"/>
</dbReference>
<dbReference type="Pfam" id="PF06071">
    <property type="entry name" value="YchF-GTPase_C"/>
    <property type="match status" value="1"/>
</dbReference>
<evidence type="ECO:0000256" key="2">
    <source>
        <dbReference type="ARBA" id="ARBA00022840"/>
    </source>
</evidence>
<feature type="domain" description="OBG-type G" evidence="4">
    <location>
        <begin position="27"/>
        <end position="287"/>
    </location>
</feature>
<name>A4S253_OSTLU</name>
<dbReference type="InterPro" id="IPR012675">
    <property type="entry name" value="Beta-grasp_dom_sf"/>
</dbReference>
<gene>
    <name evidence="6" type="ORF">OSTLU_33328</name>
</gene>
<comment type="subcellular location">
    <subcellularLocation>
        <location evidence="3">Cytoplasm</location>
    </subcellularLocation>
</comment>
<dbReference type="InterPro" id="IPR004095">
    <property type="entry name" value="TGS"/>
</dbReference>
<dbReference type="CDD" id="cd01900">
    <property type="entry name" value="YchF"/>
    <property type="match status" value="1"/>
</dbReference>
<dbReference type="HOGENOM" id="CLU_018395_1_0_1"/>
<evidence type="ECO:0000313" key="6">
    <source>
        <dbReference type="EMBL" id="ABO97981.1"/>
    </source>
</evidence>
<dbReference type="Proteomes" id="UP000001568">
    <property type="component" value="Chromosome 9"/>
</dbReference>
<dbReference type="NCBIfam" id="TIGR00092">
    <property type="entry name" value="redox-regulated ATPase YchF"/>
    <property type="match status" value="1"/>
</dbReference>
<dbReference type="InterPro" id="IPR031167">
    <property type="entry name" value="G_OBG"/>
</dbReference>
<sequence length="405" mass="45124">MPPKKKTADDGADDVGAAKFGRVRNNLRMGIVGLPNVGKSSLFNILTEQSIAAENYPFCTIDPNEARCPVPDARYDRLVSMWKPASEYPAFLSVTDIAGLVRGASSGAGLGNAFLSNIMATDGIFHVVRAFDDPEVVHVDDEIDPVRDLETITAELCLKDLETVKRAIADEERDVKKNPTMKLSALFKDTMARCTEMLENNLAIRTGEWNTPEVEMIKDKLPALLTTKPMIYLVNLSKRDYVRKKNKWLPKIHAWVQQHGGGIMIPFSVEFEQELFDLGDDESLRSAFYEENEGAKSALPKMVTQGYKELNLMYFFTAGEKEVRCWTVYNGALAPQAAGVIHTDFEKGFIKAEVCSYDDFAAIATKPSMAEVKEAGKYRQEGKAYVVKDGDIIHFQIGQLTKSKK</sequence>
<dbReference type="InterPro" id="IPR004396">
    <property type="entry name" value="ATPase_YchF/OLA1"/>
</dbReference>
<evidence type="ECO:0000313" key="7">
    <source>
        <dbReference type="Proteomes" id="UP000001568"/>
    </source>
</evidence>
<dbReference type="Gene3D" id="3.10.20.30">
    <property type="match status" value="1"/>
</dbReference>
<keyword evidence="7" id="KW-1185">Reference proteome</keyword>
<feature type="binding site" evidence="3">
    <location>
        <begin position="36"/>
        <end position="41"/>
    </location>
    <ligand>
        <name>ATP</name>
        <dbReference type="ChEBI" id="CHEBI:30616"/>
    </ligand>
</feature>
<dbReference type="OrthoDB" id="424823at2759"/>
<dbReference type="GO" id="GO:0043023">
    <property type="term" value="F:ribosomal large subunit binding"/>
    <property type="evidence" value="ECO:0007669"/>
    <property type="project" value="UniProtKB-UniRule"/>
</dbReference>
<feature type="binding site" evidence="3">
    <location>
        <position position="236"/>
    </location>
    <ligand>
        <name>ATP</name>
        <dbReference type="ChEBI" id="CHEBI:30616"/>
    </ligand>
</feature>
<comment type="subunit">
    <text evidence="3">Monomer.</text>
</comment>
<evidence type="ECO:0000259" key="5">
    <source>
        <dbReference type="PROSITE" id="PS51880"/>
    </source>
</evidence>
<reference evidence="6 7" key="1">
    <citation type="journal article" date="2007" name="Proc. Natl. Acad. Sci. U.S.A.">
        <title>The tiny eukaryote Ostreococcus provides genomic insights into the paradox of plankton speciation.</title>
        <authorList>
            <person name="Palenik B."/>
            <person name="Grimwood J."/>
            <person name="Aerts A."/>
            <person name="Rouze P."/>
            <person name="Salamov A."/>
            <person name="Putnam N."/>
            <person name="Dupont C."/>
            <person name="Jorgensen R."/>
            <person name="Derelle E."/>
            <person name="Rombauts S."/>
            <person name="Zhou K."/>
            <person name="Otillar R."/>
            <person name="Merchant S.S."/>
            <person name="Podell S."/>
            <person name="Gaasterland T."/>
            <person name="Napoli C."/>
            <person name="Gendler K."/>
            <person name="Manuell A."/>
            <person name="Tai V."/>
            <person name="Vallon O."/>
            <person name="Piganeau G."/>
            <person name="Jancek S."/>
            <person name="Heijde M."/>
            <person name="Jabbari K."/>
            <person name="Bowler C."/>
            <person name="Lohr M."/>
            <person name="Robbens S."/>
            <person name="Werner G."/>
            <person name="Dubchak I."/>
            <person name="Pazour G.J."/>
            <person name="Ren Q."/>
            <person name="Paulsen I."/>
            <person name="Delwiche C."/>
            <person name="Schmutz J."/>
            <person name="Rokhsar D."/>
            <person name="Van de Peer Y."/>
            <person name="Moreau H."/>
            <person name="Grigoriev I.V."/>
        </authorList>
    </citation>
    <scope>NUCLEOTIDE SEQUENCE [LARGE SCALE GENOMIC DNA]</scope>
    <source>
        <strain evidence="6 7">CCE9901</strain>
    </source>
</reference>
<comment type="function">
    <text evidence="3">Hydrolyzes ATP, and can also hydrolyze GTP with lower efficiency. Has lower affinity for GTP.</text>
</comment>
<dbReference type="SUPFAM" id="SSF81271">
    <property type="entry name" value="TGS-like"/>
    <property type="match status" value="1"/>
</dbReference>
<dbReference type="Gene3D" id="1.10.150.300">
    <property type="entry name" value="TGS-like domain"/>
    <property type="match status" value="1"/>
</dbReference>
<dbReference type="PANTHER" id="PTHR23305:SF7">
    <property type="entry name" value="OBG-TYPE G DOMAIN-CONTAINING PROTEIN"/>
    <property type="match status" value="1"/>
</dbReference>
<dbReference type="InterPro" id="IPR012676">
    <property type="entry name" value="TGS-like"/>
</dbReference>
<dbReference type="InterPro" id="IPR013029">
    <property type="entry name" value="YchF_C"/>
</dbReference>
<evidence type="ECO:0000259" key="4">
    <source>
        <dbReference type="PROSITE" id="PS51710"/>
    </source>
</evidence>
<dbReference type="InterPro" id="IPR006073">
    <property type="entry name" value="GTP-bd"/>
</dbReference>
<keyword evidence="3" id="KW-0378">Hydrolase</keyword>
<evidence type="ECO:0000256" key="1">
    <source>
        <dbReference type="ARBA" id="ARBA00022741"/>
    </source>
</evidence>
<dbReference type="GO" id="GO:0005524">
    <property type="term" value="F:ATP binding"/>
    <property type="evidence" value="ECO:0007669"/>
    <property type="project" value="UniProtKB-UniRule"/>
</dbReference>
<keyword evidence="1 3" id="KW-0547">Nucleotide-binding</keyword>
<dbReference type="OMA" id="PKMVVQG"/>
<dbReference type="PRINTS" id="PR00326">
    <property type="entry name" value="GTP1OBG"/>
</dbReference>
<dbReference type="HAMAP" id="MF_00944">
    <property type="entry name" value="YchF_OLA1_ATPase"/>
    <property type="match status" value="1"/>
</dbReference>
<dbReference type="FunFam" id="3.10.20.30:FF:000001">
    <property type="entry name" value="Ribosome-binding ATPase YchF"/>
    <property type="match status" value="1"/>
</dbReference>